<feature type="transmembrane region" description="Helical" evidence="5">
    <location>
        <begin position="81"/>
        <end position="101"/>
    </location>
</feature>
<evidence type="ECO:0000256" key="4">
    <source>
        <dbReference type="ARBA" id="ARBA00023136"/>
    </source>
</evidence>
<comment type="subcellular location">
    <subcellularLocation>
        <location evidence="1">Membrane</location>
        <topology evidence="1">Multi-pass membrane protein</topology>
    </subcellularLocation>
</comment>
<evidence type="ECO:0000259" key="6">
    <source>
        <dbReference type="Pfam" id="PF01490"/>
    </source>
</evidence>
<evidence type="ECO:0000256" key="1">
    <source>
        <dbReference type="ARBA" id="ARBA00004141"/>
    </source>
</evidence>
<keyword evidence="3 5" id="KW-1133">Transmembrane helix</keyword>
<proteinExistence type="predicted"/>
<evidence type="ECO:0000313" key="8">
    <source>
        <dbReference type="Proteomes" id="UP001209878"/>
    </source>
</evidence>
<protein>
    <recommendedName>
        <fullName evidence="6">Amino acid transporter transmembrane domain-containing protein</fullName>
    </recommendedName>
</protein>
<reference evidence="7" key="1">
    <citation type="journal article" date="2023" name="Mol. Biol. Evol.">
        <title>Third-Generation Sequencing Reveals the Adaptive Role of the Epigenome in Three Deep-Sea Polychaetes.</title>
        <authorList>
            <person name="Perez M."/>
            <person name="Aroh O."/>
            <person name="Sun Y."/>
            <person name="Lan Y."/>
            <person name="Juniper S.K."/>
            <person name="Young C.R."/>
            <person name="Angers B."/>
            <person name="Qian P.Y."/>
        </authorList>
    </citation>
    <scope>NUCLEOTIDE SEQUENCE</scope>
    <source>
        <strain evidence="7">R07B-5</strain>
    </source>
</reference>
<keyword evidence="8" id="KW-1185">Reference proteome</keyword>
<keyword evidence="2 5" id="KW-0812">Transmembrane</keyword>
<dbReference type="GO" id="GO:0016020">
    <property type="term" value="C:membrane"/>
    <property type="evidence" value="ECO:0007669"/>
    <property type="project" value="UniProtKB-SubCell"/>
</dbReference>
<accession>A0AAD9KFC2</accession>
<evidence type="ECO:0000313" key="7">
    <source>
        <dbReference type="EMBL" id="KAK2169453.1"/>
    </source>
</evidence>
<name>A0AAD9KFC2_RIDPI</name>
<comment type="caution">
    <text evidence="7">The sequence shown here is derived from an EMBL/GenBank/DDBJ whole genome shotgun (WGS) entry which is preliminary data.</text>
</comment>
<dbReference type="GO" id="GO:0015179">
    <property type="term" value="F:L-amino acid transmembrane transporter activity"/>
    <property type="evidence" value="ECO:0007669"/>
    <property type="project" value="TreeGrafter"/>
</dbReference>
<sequence>MVFTYTVTASFGYLTFGTGINQDILLSYRPTADVLVAVIFVAFKMYTTYPILLFVGRAALDSVWVELRHLEPEKVASQERCRRIVVTSIWFTSSLLLSIIVPNIGVVISLLGGFAGLFIFTFPGLCLLQMLLQGYVNSSEQPRRYYALYAMAIGYLVIGAFIFGLVTTQSLLTDFSYMPTHVRTPEQCN</sequence>
<dbReference type="PANTHER" id="PTHR22950">
    <property type="entry name" value="AMINO ACID TRANSPORTER"/>
    <property type="match status" value="1"/>
</dbReference>
<evidence type="ECO:0000256" key="2">
    <source>
        <dbReference type="ARBA" id="ARBA00022692"/>
    </source>
</evidence>
<evidence type="ECO:0000256" key="3">
    <source>
        <dbReference type="ARBA" id="ARBA00022989"/>
    </source>
</evidence>
<organism evidence="7 8">
    <name type="scientific">Ridgeia piscesae</name>
    <name type="common">Tubeworm</name>
    <dbReference type="NCBI Taxonomy" id="27915"/>
    <lineage>
        <taxon>Eukaryota</taxon>
        <taxon>Metazoa</taxon>
        <taxon>Spiralia</taxon>
        <taxon>Lophotrochozoa</taxon>
        <taxon>Annelida</taxon>
        <taxon>Polychaeta</taxon>
        <taxon>Sedentaria</taxon>
        <taxon>Canalipalpata</taxon>
        <taxon>Sabellida</taxon>
        <taxon>Siboglinidae</taxon>
        <taxon>Ridgeia</taxon>
    </lineage>
</organism>
<evidence type="ECO:0000256" key="5">
    <source>
        <dbReference type="SAM" id="Phobius"/>
    </source>
</evidence>
<dbReference type="InterPro" id="IPR013057">
    <property type="entry name" value="AA_transpt_TM"/>
</dbReference>
<dbReference type="Proteomes" id="UP001209878">
    <property type="component" value="Unassembled WGS sequence"/>
</dbReference>
<feature type="domain" description="Amino acid transporter transmembrane" evidence="6">
    <location>
        <begin position="1"/>
        <end position="170"/>
    </location>
</feature>
<dbReference type="Pfam" id="PF01490">
    <property type="entry name" value="Aa_trans"/>
    <property type="match status" value="1"/>
</dbReference>
<dbReference type="PANTHER" id="PTHR22950:SF652">
    <property type="entry name" value="TRANSMEMBRANE AMINO ACID TRANSPORTER FAMILY PROTEIN"/>
    <property type="match status" value="1"/>
</dbReference>
<feature type="transmembrane region" description="Helical" evidence="5">
    <location>
        <begin position="144"/>
        <end position="166"/>
    </location>
</feature>
<dbReference type="EMBL" id="JAODUO010001190">
    <property type="protein sequence ID" value="KAK2169453.1"/>
    <property type="molecule type" value="Genomic_DNA"/>
</dbReference>
<dbReference type="AlphaFoldDB" id="A0AAD9KFC2"/>
<gene>
    <name evidence="7" type="ORF">NP493_1192g00015</name>
</gene>
<keyword evidence="4 5" id="KW-0472">Membrane</keyword>
<feature type="transmembrane region" description="Helical" evidence="5">
    <location>
        <begin position="107"/>
        <end position="132"/>
    </location>
</feature>
<feature type="transmembrane region" description="Helical" evidence="5">
    <location>
        <begin position="34"/>
        <end position="60"/>
    </location>
</feature>